<dbReference type="AlphaFoldDB" id="A0A644VJL2"/>
<dbReference type="SUPFAM" id="SSF49265">
    <property type="entry name" value="Fibronectin type III"/>
    <property type="match status" value="1"/>
</dbReference>
<gene>
    <name evidence="2" type="ORF">SDC9_37578</name>
</gene>
<dbReference type="InterPro" id="IPR053139">
    <property type="entry name" value="Surface_bspA-like"/>
</dbReference>
<dbReference type="InterPro" id="IPR032675">
    <property type="entry name" value="LRR_dom_sf"/>
</dbReference>
<reference evidence="2" key="1">
    <citation type="submission" date="2019-08" db="EMBL/GenBank/DDBJ databases">
        <authorList>
            <person name="Kucharzyk K."/>
            <person name="Murdoch R.W."/>
            <person name="Higgins S."/>
            <person name="Loffler F."/>
        </authorList>
    </citation>
    <scope>NUCLEOTIDE SEQUENCE</scope>
</reference>
<comment type="caution">
    <text evidence="2">The sequence shown here is derived from an EMBL/GenBank/DDBJ whole genome shotgun (WGS) entry which is preliminary data.</text>
</comment>
<accession>A0A644VJL2</accession>
<proteinExistence type="predicted"/>
<evidence type="ECO:0000259" key="1">
    <source>
        <dbReference type="Pfam" id="PF18962"/>
    </source>
</evidence>
<evidence type="ECO:0000313" key="2">
    <source>
        <dbReference type="EMBL" id="MPL91506.1"/>
    </source>
</evidence>
<feature type="domain" description="Secretion system C-terminal sorting" evidence="1">
    <location>
        <begin position="567"/>
        <end position="640"/>
    </location>
</feature>
<dbReference type="InterPro" id="IPR026906">
    <property type="entry name" value="LRR_5"/>
</dbReference>
<dbReference type="Gene3D" id="3.40.50.12480">
    <property type="match status" value="2"/>
</dbReference>
<name>A0A644VJL2_9ZZZZ</name>
<dbReference type="SUPFAM" id="SSF52058">
    <property type="entry name" value="L domain-like"/>
    <property type="match status" value="1"/>
</dbReference>
<dbReference type="Gene3D" id="3.80.10.10">
    <property type="entry name" value="Ribonuclease Inhibitor"/>
    <property type="match status" value="2"/>
</dbReference>
<dbReference type="Gene3D" id="2.60.40.10">
    <property type="entry name" value="Immunoglobulins"/>
    <property type="match status" value="1"/>
</dbReference>
<organism evidence="2">
    <name type="scientific">bioreactor metagenome</name>
    <dbReference type="NCBI Taxonomy" id="1076179"/>
    <lineage>
        <taxon>unclassified sequences</taxon>
        <taxon>metagenomes</taxon>
        <taxon>ecological metagenomes</taxon>
    </lineage>
</organism>
<dbReference type="InterPro" id="IPR013783">
    <property type="entry name" value="Ig-like_fold"/>
</dbReference>
<dbReference type="NCBIfam" id="TIGR04183">
    <property type="entry name" value="Por_Secre_tail"/>
    <property type="match status" value="1"/>
</dbReference>
<dbReference type="Pfam" id="PF18962">
    <property type="entry name" value="Por_Secre_tail"/>
    <property type="match status" value="1"/>
</dbReference>
<protein>
    <recommendedName>
        <fullName evidence="1">Secretion system C-terminal sorting domain-containing protein</fullName>
    </recommendedName>
</protein>
<dbReference type="PANTHER" id="PTHR45661:SF3">
    <property type="entry name" value="IG-LIKE DOMAIN-CONTAINING PROTEIN"/>
    <property type="match status" value="1"/>
</dbReference>
<dbReference type="InterPro" id="IPR036116">
    <property type="entry name" value="FN3_sf"/>
</dbReference>
<dbReference type="Pfam" id="PF13306">
    <property type="entry name" value="LRR_5"/>
    <property type="match status" value="2"/>
</dbReference>
<sequence length="641" mass="69523">MKKALLILFAIFIASSLKAQVEDFSAVNDGDTIYYRITSSVIPYTASVTFKGSAYNTYTNEYSGSVTIPDSVQYNGNYYKVTSIGDYTFSYCSGLTSITIPNSVTEIDGSAFKNCSGLTSVTIPKFVSSIGNNAFNSCNNLSTVYFNAINCNYMGNTTDPVFAYCDNLSTVLIGDSVIIIPDAAFYRCSGLTSITIPSSLISIGKSAFYRCSSLTSITIPNSVISIDNNAFQYCSGLTSFTIPDSITLIDTLVFNYCSGLTSITIPNSVTSICQAAFHGCTGLTSVTISNSVTSIGSSAFASCIGLNSIVIPNSVTSIGAYAFSNCNGLITITIPDSINTIANNTFNNCRNLTSLNIPSLCDTIESMAFSQCVGLTSIRINATIPPTVQSNSFYNVNIAIPVYVPCSSVSSYQAAPYWNTFTNYIGRDIIYIDTTVCDGNTYNFNGTILDSAGIYFNDSVVLTINITPTPNVPYDLSVYNITMNYVTVSWQGNADSYDIYRNDSLIVNVTDTIYVDNFSMQQGPTYHYNIKAKNNTGCESALSDTVWFAIIGVEDINIENTNIQTKLYPNPTNNKSTLEIEGLTSEADVLVYDMIGRLIQTHKINQGTKALDIDLRGYAKGVYNIKIVNESINQTKKLIVQ</sequence>
<dbReference type="EMBL" id="VSSQ01000331">
    <property type="protein sequence ID" value="MPL91506.1"/>
    <property type="molecule type" value="Genomic_DNA"/>
</dbReference>
<dbReference type="InterPro" id="IPR026444">
    <property type="entry name" value="Secre_tail"/>
</dbReference>
<dbReference type="PANTHER" id="PTHR45661">
    <property type="entry name" value="SURFACE ANTIGEN"/>
    <property type="match status" value="1"/>
</dbReference>